<evidence type="ECO:0000256" key="10">
    <source>
        <dbReference type="ARBA" id="ARBA00038478"/>
    </source>
</evidence>
<evidence type="ECO:0000313" key="15">
    <source>
        <dbReference type="Proteomes" id="UP001059380"/>
    </source>
</evidence>
<dbReference type="EMBL" id="CP093313">
    <property type="protein sequence ID" value="UWZ85869.1"/>
    <property type="molecule type" value="Genomic_DNA"/>
</dbReference>
<evidence type="ECO:0000256" key="5">
    <source>
        <dbReference type="ARBA" id="ARBA00022741"/>
    </source>
</evidence>
<dbReference type="InterPro" id="IPR022953">
    <property type="entry name" value="ATP_PFK"/>
</dbReference>
<accession>A0A9J7BXH4</accession>
<dbReference type="PANTHER" id="PTHR45770">
    <property type="entry name" value="ATP-DEPENDENT 6-PHOSPHOFRUCTOKINASE 1"/>
    <property type="match status" value="1"/>
</dbReference>
<keyword evidence="15" id="KW-1185">Reference proteome</keyword>
<comment type="catalytic activity">
    <reaction evidence="11">
        <text>beta-D-fructose 6-phosphate + ATP = beta-D-fructose 1,6-bisphosphate + ADP + H(+)</text>
        <dbReference type="Rhea" id="RHEA:16109"/>
        <dbReference type="ChEBI" id="CHEBI:15378"/>
        <dbReference type="ChEBI" id="CHEBI:30616"/>
        <dbReference type="ChEBI" id="CHEBI:32966"/>
        <dbReference type="ChEBI" id="CHEBI:57634"/>
        <dbReference type="ChEBI" id="CHEBI:456216"/>
        <dbReference type="EC" id="2.7.1.11"/>
    </reaction>
</comment>
<feature type="domain" description="Phosphofructokinase" evidence="13">
    <location>
        <begin position="60"/>
        <end position="367"/>
    </location>
</feature>
<dbReference type="RefSeq" id="WP_260795487.1">
    <property type="nucleotide sequence ID" value="NZ_CP093313.1"/>
</dbReference>
<evidence type="ECO:0000256" key="11">
    <source>
        <dbReference type="ARBA" id="ARBA00048070"/>
    </source>
</evidence>
<comment type="catalytic activity">
    <reaction evidence="12">
        <text>beta-D-fructose 6-phosphate + diphosphate = beta-D-fructose 1,6-bisphosphate + phosphate + H(+)</text>
        <dbReference type="Rhea" id="RHEA:13613"/>
        <dbReference type="ChEBI" id="CHEBI:15378"/>
        <dbReference type="ChEBI" id="CHEBI:32966"/>
        <dbReference type="ChEBI" id="CHEBI:33019"/>
        <dbReference type="ChEBI" id="CHEBI:43474"/>
        <dbReference type="ChEBI" id="CHEBI:57634"/>
        <dbReference type="EC" id="2.7.1.90"/>
    </reaction>
</comment>
<keyword evidence="7" id="KW-0067">ATP-binding</keyword>
<sequence length="420" mass="45550">MNITSLGTAQYPSRLKRCVDDRQSVPAGILRGAKAQPGDDILFELAGAREQLFFDPSAARAGIVTCGGLCPGLNDVIRSVFFELRYAYGVQEVLGFRWGYQGLDPERGSAPVVLTHEAVDRIHLQGGTILGTSRGPVDKARAVDNLIRLGVNILFTIGGDGTQRGARDLFLEAQRRAYPLAVVGIPKTIDSDIPFVSRSFGFLTAVQEAARVLDRAHTEVRSVQNGIAVVKLMGRHAGFLTAAATVASQDVNFALIPEVPFNLEGDRGFMSELERRIVARGHAVIAIAEGAGQELLGEPGEARDASGNVKLKDIGQFLVGKIDQHFRGRNVPFVMRYFDPSYIVRSSPANTEDSILCDQFARHAVHAAMAGKTGLVIGYLHDCYIHVPIELLATQQKRLDPSSPIWSAVLSATGQPHRFE</sequence>
<evidence type="ECO:0000256" key="7">
    <source>
        <dbReference type="ARBA" id="ARBA00022840"/>
    </source>
</evidence>
<keyword evidence="6" id="KW-0418">Kinase</keyword>
<dbReference type="InterPro" id="IPR035966">
    <property type="entry name" value="PKF_sf"/>
</dbReference>
<evidence type="ECO:0000256" key="12">
    <source>
        <dbReference type="ARBA" id="ARBA00048072"/>
    </source>
</evidence>
<evidence type="ECO:0000256" key="2">
    <source>
        <dbReference type="ARBA" id="ARBA00003138"/>
    </source>
</evidence>
<comment type="function">
    <text evidence="2">Catalyzes the phosphorylation of D-fructose 6-phosphate, the first committing step of glycolysis. Uses inorganic phosphate (PPi) as phosphoryl donor instead of ATP like common ATP-dependent phosphofructokinases (ATP-PFKs), which renders the reaction reversible, and can thus function both in glycolysis and gluconeogenesis. Consistently, PPi-PFK can replace the enzymes of both the forward (ATP-PFK) and reverse (fructose-bisphosphatase (FBPase)) reactions.</text>
</comment>
<dbReference type="Proteomes" id="UP001059380">
    <property type="component" value="Chromosome"/>
</dbReference>
<dbReference type="EC" id="2.7.1.11" evidence="14"/>
<evidence type="ECO:0000256" key="1">
    <source>
        <dbReference type="ARBA" id="ARBA00001946"/>
    </source>
</evidence>
<evidence type="ECO:0000313" key="14">
    <source>
        <dbReference type="EMBL" id="UWZ85869.1"/>
    </source>
</evidence>
<dbReference type="GO" id="GO:0005524">
    <property type="term" value="F:ATP binding"/>
    <property type="evidence" value="ECO:0007669"/>
    <property type="project" value="UniProtKB-KW"/>
</dbReference>
<evidence type="ECO:0000259" key="13">
    <source>
        <dbReference type="Pfam" id="PF00365"/>
    </source>
</evidence>
<dbReference type="Gene3D" id="3.40.50.450">
    <property type="match status" value="1"/>
</dbReference>
<evidence type="ECO:0000256" key="4">
    <source>
        <dbReference type="ARBA" id="ARBA00022723"/>
    </source>
</evidence>
<reference evidence="14" key="1">
    <citation type="submission" date="2021-04" db="EMBL/GenBank/DDBJ databases">
        <title>Phylogenetic analysis of Acidobacteriaceae.</title>
        <authorList>
            <person name="Qiu L."/>
            <person name="Zhang Q."/>
        </authorList>
    </citation>
    <scope>NUCLEOTIDE SEQUENCE</scope>
    <source>
        <strain evidence="14">DSM 25168</strain>
    </source>
</reference>
<keyword evidence="4" id="KW-0479">Metal-binding</keyword>
<dbReference type="InterPro" id="IPR012004">
    <property type="entry name" value="PyroP-dep_PFK_TP0108"/>
</dbReference>
<dbReference type="InterPro" id="IPR050929">
    <property type="entry name" value="PFKA"/>
</dbReference>
<dbReference type="GO" id="GO:0047334">
    <property type="term" value="F:diphosphate-fructose-6-phosphate 1-phosphotransferase activity"/>
    <property type="evidence" value="ECO:0007669"/>
    <property type="project" value="UniProtKB-EC"/>
</dbReference>
<protein>
    <submittedName>
        <fullName evidence="14">ATP-dependent 6-phosphofructokinase</fullName>
        <ecNumber evidence="14">2.7.1.11</ecNumber>
    </submittedName>
</protein>
<dbReference type="PIRSF" id="PIRSF000534">
    <property type="entry name" value="PPi_PFK_TP0108"/>
    <property type="match status" value="1"/>
</dbReference>
<dbReference type="GO" id="GO:0006002">
    <property type="term" value="P:fructose 6-phosphate metabolic process"/>
    <property type="evidence" value="ECO:0007669"/>
    <property type="project" value="InterPro"/>
</dbReference>
<evidence type="ECO:0000256" key="9">
    <source>
        <dbReference type="ARBA" id="ARBA00023152"/>
    </source>
</evidence>
<keyword evidence="9" id="KW-0324">Glycolysis</keyword>
<comment type="similarity">
    <text evidence="10">Belongs to the phosphofructokinase type A (PFKA) family.</text>
</comment>
<keyword evidence="3 14" id="KW-0808">Transferase</keyword>
<dbReference type="InterPro" id="IPR000023">
    <property type="entry name" value="Phosphofructokinase_dom"/>
</dbReference>
<dbReference type="AlphaFoldDB" id="A0A9J7BXH4"/>
<dbReference type="GO" id="GO:0005737">
    <property type="term" value="C:cytoplasm"/>
    <property type="evidence" value="ECO:0007669"/>
    <property type="project" value="UniProtKB-ARBA"/>
</dbReference>
<dbReference type="SUPFAM" id="SSF53784">
    <property type="entry name" value="Phosphofructokinase"/>
    <property type="match status" value="1"/>
</dbReference>
<dbReference type="PRINTS" id="PR00476">
    <property type="entry name" value="PHFRCTKINASE"/>
</dbReference>
<keyword evidence="5" id="KW-0547">Nucleotide-binding</keyword>
<comment type="cofactor">
    <cofactor evidence="1">
        <name>Mg(2+)</name>
        <dbReference type="ChEBI" id="CHEBI:18420"/>
    </cofactor>
</comment>
<proteinExistence type="inferred from homology"/>
<gene>
    <name evidence="14" type="ORF">MOP44_07980</name>
</gene>
<evidence type="ECO:0000256" key="8">
    <source>
        <dbReference type="ARBA" id="ARBA00022842"/>
    </source>
</evidence>
<dbReference type="GO" id="GO:0046872">
    <property type="term" value="F:metal ion binding"/>
    <property type="evidence" value="ECO:0007669"/>
    <property type="project" value="UniProtKB-KW"/>
</dbReference>
<evidence type="ECO:0000256" key="3">
    <source>
        <dbReference type="ARBA" id="ARBA00022679"/>
    </source>
</evidence>
<keyword evidence="8" id="KW-0460">Magnesium</keyword>
<name>A0A9J7BXH4_9BACT</name>
<dbReference type="Pfam" id="PF00365">
    <property type="entry name" value="PFK"/>
    <property type="match status" value="1"/>
</dbReference>
<dbReference type="GO" id="GO:0003872">
    <property type="term" value="F:6-phosphofructokinase activity"/>
    <property type="evidence" value="ECO:0007669"/>
    <property type="project" value="UniProtKB-EC"/>
</dbReference>
<dbReference type="NCBIfam" id="NF005301">
    <property type="entry name" value="PRK06830.1"/>
    <property type="match status" value="1"/>
</dbReference>
<organism evidence="14 15">
    <name type="scientific">Occallatibacter riparius</name>
    <dbReference type="NCBI Taxonomy" id="1002689"/>
    <lineage>
        <taxon>Bacteria</taxon>
        <taxon>Pseudomonadati</taxon>
        <taxon>Acidobacteriota</taxon>
        <taxon>Terriglobia</taxon>
        <taxon>Terriglobales</taxon>
        <taxon>Acidobacteriaceae</taxon>
        <taxon>Occallatibacter</taxon>
    </lineage>
</organism>
<evidence type="ECO:0000256" key="6">
    <source>
        <dbReference type="ARBA" id="ARBA00022777"/>
    </source>
</evidence>
<dbReference type="KEGG" id="orp:MOP44_07980"/>